<dbReference type="EMBL" id="QMQA01000075">
    <property type="protein sequence ID" value="RLE13814.1"/>
    <property type="molecule type" value="Genomic_DNA"/>
</dbReference>
<dbReference type="Proteomes" id="UP000280417">
    <property type="component" value="Unassembled WGS sequence"/>
</dbReference>
<evidence type="ECO:0000256" key="1">
    <source>
        <dbReference type="SAM" id="MobiDB-lite"/>
    </source>
</evidence>
<dbReference type="AlphaFoldDB" id="A0A662DDE1"/>
<evidence type="ECO:0000313" key="2">
    <source>
        <dbReference type="EMBL" id="RLE13814.1"/>
    </source>
</evidence>
<gene>
    <name evidence="2" type="ORF">DRJ04_03550</name>
</gene>
<proteinExistence type="predicted"/>
<reference evidence="2 3" key="1">
    <citation type="submission" date="2018-06" db="EMBL/GenBank/DDBJ databases">
        <title>Extensive metabolic versatility and redundancy in microbially diverse, dynamic hydrothermal sediments.</title>
        <authorList>
            <person name="Dombrowski N."/>
            <person name="Teske A."/>
            <person name="Baker B.J."/>
        </authorList>
    </citation>
    <scope>NUCLEOTIDE SEQUENCE [LARGE SCALE GENOMIC DNA]</scope>
    <source>
        <strain evidence="2">B3_G15</strain>
    </source>
</reference>
<sequence length="73" mass="8470">MKETTDLMESLGRAPKGRKGYQGRVERSHKTDDEEFYIPLLSSINSERKLLQYAAKGLLVQRKKASSWQRNGW</sequence>
<protein>
    <submittedName>
        <fullName evidence="2">Uncharacterized protein</fullName>
    </submittedName>
</protein>
<feature type="region of interest" description="Disordered" evidence="1">
    <location>
        <begin position="1"/>
        <end position="28"/>
    </location>
</feature>
<accession>A0A662DDE1</accession>
<evidence type="ECO:0000313" key="3">
    <source>
        <dbReference type="Proteomes" id="UP000280417"/>
    </source>
</evidence>
<name>A0A662DDE1_UNCAE</name>
<organism evidence="2 3">
    <name type="scientific">Aerophobetes bacterium</name>
    <dbReference type="NCBI Taxonomy" id="2030807"/>
    <lineage>
        <taxon>Bacteria</taxon>
        <taxon>Candidatus Aerophobota</taxon>
    </lineage>
</organism>
<comment type="caution">
    <text evidence="2">The sequence shown here is derived from an EMBL/GenBank/DDBJ whole genome shotgun (WGS) entry which is preliminary data.</text>
</comment>